<comment type="pathway">
    <text evidence="2">Amino-acid biosynthesis; L-methionine biosynthesis via salvage pathway; L-methionine from S-methyl-5-thio-alpha-D-ribose 1-phosphate: step 1/6.</text>
</comment>
<comment type="function">
    <text evidence="2">Catalyzes the interconversion of methylthioribose-1-phosphate (MTR-1-P) into methylthioribulose-1-phosphate (MTRu-1-P).</text>
</comment>
<dbReference type="EMBL" id="BEYU01000008">
    <property type="protein sequence ID" value="GBG24739.1"/>
    <property type="molecule type" value="Genomic_DNA"/>
</dbReference>
<dbReference type="UniPathway" id="UPA00904">
    <property type="reaction ID" value="UER00874"/>
</dbReference>
<keyword evidence="2" id="KW-0539">Nucleus</keyword>
<feature type="active site" description="Proton donor" evidence="2">
    <location>
        <position position="248"/>
    </location>
</feature>
<dbReference type="GO" id="GO:0005737">
    <property type="term" value="C:cytoplasm"/>
    <property type="evidence" value="ECO:0007669"/>
    <property type="project" value="UniProtKB-SubCell"/>
</dbReference>
<dbReference type="NCBIfam" id="NF004326">
    <property type="entry name" value="PRK05720.1"/>
    <property type="match status" value="1"/>
</dbReference>
<dbReference type="InterPro" id="IPR027363">
    <property type="entry name" value="M1Pi_N"/>
</dbReference>
<keyword evidence="1 2" id="KW-0413">Isomerase</keyword>
<comment type="catalytic activity">
    <reaction evidence="2">
        <text>5-(methylsulfanyl)-alpha-D-ribose 1-phosphate = 5-(methylsulfanyl)-D-ribulose 1-phosphate</text>
        <dbReference type="Rhea" id="RHEA:19989"/>
        <dbReference type="ChEBI" id="CHEBI:58533"/>
        <dbReference type="ChEBI" id="CHEBI:58548"/>
        <dbReference type="EC" id="5.3.1.23"/>
    </reaction>
</comment>
<organism evidence="3 4">
    <name type="scientific">Hondaea fermentalgiana</name>
    <dbReference type="NCBI Taxonomy" id="2315210"/>
    <lineage>
        <taxon>Eukaryota</taxon>
        <taxon>Sar</taxon>
        <taxon>Stramenopiles</taxon>
        <taxon>Bigyra</taxon>
        <taxon>Labyrinthulomycetes</taxon>
        <taxon>Thraustochytrida</taxon>
        <taxon>Thraustochytriidae</taxon>
        <taxon>Hondaea</taxon>
    </lineage>
</organism>
<dbReference type="InterPro" id="IPR037171">
    <property type="entry name" value="NagB/RpiA_transferase-like"/>
</dbReference>
<gene>
    <name evidence="3" type="ORF">FCC1311_009572</name>
</gene>
<dbReference type="Proteomes" id="UP000241890">
    <property type="component" value="Unassembled WGS sequence"/>
</dbReference>
<dbReference type="InParanoid" id="A0A2R5G341"/>
<keyword evidence="2" id="KW-0028">Amino-acid biosynthesis</keyword>
<dbReference type="Pfam" id="PF01008">
    <property type="entry name" value="IF-2B"/>
    <property type="match status" value="1"/>
</dbReference>
<evidence type="ECO:0000256" key="1">
    <source>
        <dbReference type="ARBA" id="ARBA00023235"/>
    </source>
</evidence>
<evidence type="ECO:0000256" key="2">
    <source>
        <dbReference type="HAMAP-Rule" id="MF_03119"/>
    </source>
</evidence>
<comment type="subcellular location">
    <subcellularLocation>
        <location evidence="2">Cytoplasm</location>
    </subcellularLocation>
    <subcellularLocation>
        <location evidence="2">Nucleus</location>
    </subcellularLocation>
</comment>
<dbReference type="NCBIfam" id="TIGR00524">
    <property type="entry name" value="eIF-2B_rel"/>
    <property type="match status" value="1"/>
</dbReference>
<comment type="similarity">
    <text evidence="2">Belongs to the eIF-2B alpha/beta/delta subunits family. MtnA subfamily.</text>
</comment>
<dbReference type="FunFam" id="3.40.50.10470:FF:000006">
    <property type="entry name" value="Methylthioribose-1-phosphate isomerase"/>
    <property type="match status" value="1"/>
</dbReference>
<dbReference type="Gene3D" id="3.40.50.10470">
    <property type="entry name" value="Translation initiation factor eif-2b, domain 2"/>
    <property type="match status" value="1"/>
</dbReference>
<sequence>MDVSTRDRALRTVFWEGGNARSGHIKLIDQPKLPLALEHVTCETVDGACACIRDMVIRGAPAIGAMAGYAMVLAARDCDASASVATRVETLRAAKAKLDASRPTAVNLMWATRRMVELTEATDASEDLAEVILREAEALADEDVAINIAMAKHGAEVVQQGANILHICNTGCLATVDVGTALGVIYESFHQGKDIHAWVCETRPRLQGARLSAWELMREKVPMHLIADSAAGLLMHRGKVDVVLYGADRIAADGWVANKIGSLPVSIVAREHGIPVYVVAPTSTIDLEVATGADIPIEERGAEEVTSLMGGNRTAPEGVQVFNPAFDVVNPKYITGIVTEHGICYPPFTKSLRAVKETAEKAIRARWSSDGAK</sequence>
<dbReference type="InterPro" id="IPR011559">
    <property type="entry name" value="Initiation_fac_2B_a/b/d"/>
</dbReference>
<keyword evidence="2" id="KW-0486">Methionine biosynthesis</keyword>
<evidence type="ECO:0000313" key="4">
    <source>
        <dbReference type="Proteomes" id="UP000241890"/>
    </source>
</evidence>
<dbReference type="InterPro" id="IPR000649">
    <property type="entry name" value="IF-2B-related"/>
</dbReference>
<dbReference type="Gene3D" id="1.20.120.420">
    <property type="entry name" value="translation initiation factor eif-2b, domain 1"/>
    <property type="match status" value="1"/>
</dbReference>
<dbReference type="InterPro" id="IPR042529">
    <property type="entry name" value="IF_2B-like_C"/>
</dbReference>
<dbReference type="GO" id="GO:0046523">
    <property type="term" value="F:S-methyl-5-thioribose-1-phosphate isomerase activity"/>
    <property type="evidence" value="ECO:0007669"/>
    <property type="project" value="UniProtKB-UniRule"/>
</dbReference>
<keyword evidence="4" id="KW-1185">Reference proteome</keyword>
<evidence type="ECO:0000313" key="3">
    <source>
        <dbReference type="EMBL" id="GBG24739.1"/>
    </source>
</evidence>
<dbReference type="EC" id="5.3.1.23" evidence="2"/>
<feature type="site" description="Transition state stabilizer" evidence="2">
    <location>
        <position position="168"/>
    </location>
</feature>
<comment type="caution">
    <text evidence="3">The sequence shown here is derived from an EMBL/GenBank/DDBJ whole genome shotgun (WGS) entry which is preliminary data.</text>
</comment>
<dbReference type="HAMAP" id="MF_01678">
    <property type="entry name" value="Salvage_MtnA"/>
    <property type="match status" value="1"/>
</dbReference>
<reference evidence="3 4" key="1">
    <citation type="submission" date="2017-12" db="EMBL/GenBank/DDBJ databases">
        <title>Sequencing, de novo assembly and annotation of complete genome of a new Thraustochytrid species, strain FCC1311.</title>
        <authorList>
            <person name="Sedici K."/>
            <person name="Godart F."/>
            <person name="Aiese Cigliano R."/>
            <person name="Sanseverino W."/>
            <person name="Barakat M."/>
            <person name="Ortet P."/>
            <person name="Marechal E."/>
            <person name="Cagnac O."/>
            <person name="Amato A."/>
        </authorList>
    </citation>
    <scope>NUCLEOTIDE SEQUENCE [LARGE SCALE GENOMIC DNA]</scope>
</reference>
<dbReference type="FunFam" id="1.20.120.420:FF:000003">
    <property type="entry name" value="Methylthioribose-1-phosphate isomerase"/>
    <property type="match status" value="1"/>
</dbReference>
<dbReference type="AlphaFoldDB" id="A0A2R5G341"/>
<dbReference type="PANTHER" id="PTHR43475:SF1">
    <property type="entry name" value="METHYLTHIORIBOSE-1-PHOSPHATE ISOMERASE"/>
    <property type="match status" value="1"/>
</dbReference>
<keyword evidence="2" id="KW-0963">Cytoplasm</keyword>
<dbReference type="PANTHER" id="PTHR43475">
    <property type="entry name" value="METHYLTHIORIBOSE-1-PHOSPHATE ISOMERASE"/>
    <property type="match status" value="1"/>
</dbReference>
<protein>
    <recommendedName>
        <fullName evidence="2">Methylthioribose-1-phosphate isomerase</fullName>
        <shortName evidence="2">M1Pi</shortName>
        <shortName evidence="2">MTR-1-P isomerase</shortName>
        <ecNumber evidence="2">5.3.1.23</ecNumber>
    </recommendedName>
    <alternativeName>
        <fullName evidence="2">S-methyl-5-thioribose-1-phosphate isomerase</fullName>
    </alternativeName>
    <alternativeName>
        <fullName evidence="2">Translation initiation factor eIF-2B subunit alpha/beta/delta-like protein</fullName>
    </alternativeName>
</protein>
<dbReference type="OrthoDB" id="2461at2759"/>
<accession>A0A2R5G341</accession>
<dbReference type="GO" id="GO:0005634">
    <property type="term" value="C:nucleus"/>
    <property type="evidence" value="ECO:0007669"/>
    <property type="project" value="UniProtKB-SubCell"/>
</dbReference>
<dbReference type="NCBIfam" id="TIGR00512">
    <property type="entry name" value="salvage_mtnA"/>
    <property type="match status" value="1"/>
</dbReference>
<dbReference type="GO" id="GO:0019509">
    <property type="term" value="P:L-methionine salvage from methylthioadenosine"/>
    <property type="evidence" value="ECO:0007669"/>
    <property type="project" value="UniProtKB-UniRule"/>
</dbReference>
<proteinExistence type="inferred from homology"/>
<dbReference type="SUPFAM" id="SSF100950">
    <property type="entry name" value="NagB/RpiA/CoA transferase-like"/>
    <property type="match status" value="1"/>
</dbReference>
<dbReference type="InterPro" id="IPR005251">
    <property type="entry name" value="IF-M1Pi"/>
</dbReference>
<name>A0A2R5G341_9STRA</name>